<proteinExistence type="predicted"/>
<sequence>MKRQFLTLILFFITMTSSAYELHVVTEDFAPYSYKENGHITGISVEIVQALLKDLDVQAEIRIYPFKRAMELAKTQKNTLIFSIIRTDDREHLFKWVGQLAPITTGLFRLKKRHDIEIHRIQDIAQYQVSDVQGSAVWEHLKHYGIDVFEIPSTAQNIQMLKLGRVDLTSTVELNFYHIVRQLRYSPESFEMTYVFEELSNHLWLAFNKDTDDDIVNDFRRALGNFKTSLMFKALHKKYNPNLKN</sequence>
<comment type="caution">
    <text evidence="3">The sequence shown here is derived from an EMBL/GenBank/DDBJ whole genome shotgun (WGS) entry which is preliminary data.</text>
</comment>
<protein>
    <submittedName>
        <fullName evidence="3">Substrate-binding periplasmic protein</fullName>
    </submittedName>
</protein>
<organism evidence="3 4">
    <name type="scientific">Litoribrevibacter euphylliae</name>
    <dbReference type="NCBI Taxonomy" id="1834034"/>
    <lineage>
        <taxon>Bacteria</taxon>
        <taxon>Pseudomonadati</taxon>
        <taxon>Pseudomonadota</taxon>
        <taxon>Gammaproteobacteria</taxon>
        <taxon>Oceanospirillales</taxon>
        <taxon>Oceanospirillaceae</taxon>
        <taxon>Litoribrevibacter</taxon>
    </lineage>
</organism>
<feature type="domain" description="Solute-binding protein family 3/N-terminal" evidence="2">
    <location>
        <begin position="21"/>
        <end position="243"/>
    </location>
</feature>
<dbReference type="Pfam" id="PF00497">
    <property type="entry name" value="SBP_bac_3"/>
    <property type="match status" value="1"/>
</dbReference>
<name>A0ABV7H8Y7_9GAMM</name>
<dbReference type="SMART" id="SM00062">
    <property type="entry name" value="PBPb"/>
    <property type="match status" value="1"/>
</dbReference>
<gene>
    <name evidence="3" type="ORF">ACFOEK_05070</name>
</gene>
<dbReference type="InterPro" id="IPR001638">
    <property type="entry name" value="Solute-binding_3/MltF_N"/>
</dbReference>
<dbReference type="PANTHER" id="PTHR38834">
    <property type="entry name" value="PERIPLASMIC SUBSTRATE BINDING PROTEIN FAMILY 3"/>
    <property type="match status" value="1"/>
</dbReference>
<evidence type="ECO:0000259" key="2">
    <source>
        <dbReference type="SMART" id="SM00062"/>
    </source>
</evidence>
<dbReference type="PANTHER" id="PTHR38834:SF3">
    <property type="entry name" value="SOLUTE-BINDING PROTEIN FAMILY 3_N-TERMINAL DOMAIN-CONTAINING PROTEIN"/>
    <property type="match status" value="1"/>
</dbReference>
<dbReference type="SUPFAM" id="SSF53850">
    <property type="entry name" value="Periplasmic binding protein-like II"/>
    <property type="match status" value="1"/>
</dbReference>
<dbReference type="Proteomes" id="UP001595476">
    <property type="component" value="Unassembled WGS sequence"/>
</dbReference>
<keyword evidence="4" id="KW-1185">Reference proteome</keyword>
<reference evidence="4" key="1">
    <citation type="journal article" date="2019" name="Int. J. Syst. Evol. Microbiol.">
        <title>The Global Catalogue of Microorganisms (GCM) 10K type strain sequencing project: providing services to taxonomists for standard genome sequencing and annotation.</title>
        <authorList>
            <consortium name="The Broad Institute Genomics Platform"/>
            <consortium name="The Broad Institute Genome Sequencing Center for Infectious Disease"/>
            <person name="Wu L."/>
            <person name="Ma J."/>
        </authorList>
    </citation>
    <scope>NUCLEOTIDE SEQUENCE [LARGE SCALE GENOMIC DNA]</scope>
    <source>
        <strain evidence="4">KCTC 52438</strain>
    </source>
</reference>
<evidence type="ECO:0000313" key="4">
    <source>
        <dbReference type="Proteomes" id="UP001595476"/>
    </source>
</evidence>
<evidence type="ECO:0000256" key="1">
    <source>
        <dbReference type="SAM" id="SignalP"/>
    </source>
</evidence>
<dbReference type="Gene3D" id="3.40.190.10">
    <property type="entry name" value="Periplasmic binding protein-like II"/>
    <property type="match status" value="2"/>
</dbReference>
<keyword evidence="1" id="KW-0732">Signal</keyword>
<dbReference type="EMBL" id="JBHRSZ010000002">
    <property type="protein sequence ID" value="MFC3150389.1"/>
    <property type="molecule type" value="Genomic_DNA"/>
</dbReference>
<dbReference type="RefSeq" id="WP_386717108.1">
    <property type="nucleotide sequence ID" value="NZ_JBHRSZ010000002.1"/>
</dbReference>
<feature type="signal peptide" evidence="1">
    <location>
        <begin position="1"/>
        <end position="19"/>
    </location>
</feature>
<feature type="chain" id="PRO_5047066913" evidence="1">
    <location>
        <begin position="20"/>
        <end position="245"/>
    </location>
</feature>
<accession>A0ABV7H8Y7</accession>
<evidence type="ECO:0000313" key="3">
    <source>
        <dbReference type="EMBL" id="MFC3150389.1"/>
    </source>
</evidence>